<feature type="compositionally biased region" description="Basic residues" evidence="1">
    <location>
        <begin position="10"/>
        <end position="36"/>
    </location>
</feature>
<dbReference type="EMBL" id="JARKIB010000019">
    <property type="protein sequence ID" value="KAJ7768995.1"/>
    <property type="molecule type" value="Genomic_DNA"/>
</dbReference>
<dbReference type="Proteomes" id="UP001215598">
    <property type="component" value="Unassembled WGS sequence"/>
</dbReference>
<name>A0AAD7JP57_9AGAR</name>
<reference evidence="2" key="1">
    <citation type="submission" date="2023-03" db="EMBL/GenBank/DDBJ databases">
        <title>Massive genome expansion in bonnet fungi (Mycena s.s.) driven by repeated elements and novel gene families across ecological guilds.</title>
        <authorList>
            <consortium name="Lawrence Berkeley National Laboratory"/>
            <person name="Harder C.B."/>
            <person name="Miyauchi S."/>
            <person name="Viragh M."/>
            <person name="Kuo A."/>
            <person name="Thoen E."/>
            <person name="Andreopoulos B."/>
            <person name="Lu D."/>
            <person name="Skrede I."/>
            <person name="Drula E."/>
            <person name="Henrissat B."/>
            <person name="Morin E."/>
            <person name="Kohler A."/>
            <person name="Barry K."/>
            <person name="LaButti K."/>
            <person name="Morin E."/>
            <person name="Salamov A."/>
            <person name="Lipzen A."/>
            <person name="Mereny Z."/>
            <person name="Hegedus B."/>
            <person name="Baldrian P."/>
            <person name="Stursova M."/>
            <person name="Weitz H."/>
            <person name="Taylor A."/>
            <person name="Grigoriev I.V."/>
            <person name="Nagy L.G."/>
            <person name="Martin F."/>
            <person name="Kauserud H."/>
        </authorList>
    </citation>
    <scope>NUCLEOTIDE SEQUENCE</scope>
    <source>
        <strain evidence="2">CBHHK182m</strain>
    </source>
</reference>
<keyword evidence="3" id="KW-1185">Reference proteome</keyword>
<gene>
    <name evidence="2" type="ORF">B0H16DRAFT_1518846</name>
</gene>
<evidence type="ECO:0000256" key="1">
    <source>
        <dbReference type="SAM" id="MobiDB-lite"/>
    </source>
</evidence>
<dbReference type="AlphaFoldDB" id="A0AAD7JP57"/>
<comment type="caution">
    <text evidence="2">The sequence shown here is derived from an EMBL/GenBank/DDBJ whole genome shotgun (WGS) entry which is preliminary data.</text>
</comment>
<evidence type="ECO:0000313" key="2">
    <source>
        <dbReference type="EMBL" id="KAJ7768995.1"/>
    </source>
</evidence>
<protein>
    <submittedName>
        <fullName evidence="2">Uncharacterized protein</fullName>
    </submittedName>
</protein>
<organism evidence="2 3">
    <name type="scientific">Mycena metata</name>
    <dbReference type="NCBI Taxonomy" id="1033252"/>
    <lineage>
        <taxon>Eukaryota</taxon>
        <taxon>Fungi</taxon>
        <taxon>Dikarya</taxon>
        <taxon>Basidiomycota</taxon>
        <taxon>Agaricomycotina</taxon>
        <taxon>Agaricomycetes</taxon>
        <taxon>Agaricomycetidae</taxon>
        <taxon>Agaricales</taxon>
        <taxon>Marasmiineae</taxon>
        <taxon>Mycenaceae</taxon>
        <taxon>Mycena</taxon>
    </lineage>
</organism>
<evidence type="ECO:0000313" key="3">
    <source>
        <dbReference type="Proteomes" id="UP001215598"/>
    </source>
</evidence>
<proteinExistence type="predicted"/>
<accession>A0AAD7JP57</accession>
<sequence length="301" mass="33845">MSSPLSSLHDRRHYAARGDSHRKHDTHPARTARARRRDAGPLAAHPFTQRYVHLPYPFFIYSHTHLHHAAEGGDKHNCGRMIRGEQFTRGDRSFVRYVRGCQERRRCFIKRIIRGGTSSAACARHSVFVYYPLCARGYPVASNPPRPHPRSLSLVSRPHPHLRLLVHGDTHSPHPHSHPRRRVEVPGVSADFALAFDPNAVRARMPLPSARRVAACMRAARAEFFLCTAQSTRTRHPRRIGAGDLVYILKPRPLSPESYPLLSVCVPVPIHAACPTRLAIGAGGMSTQATRGSLRRIRFKL</sequence>
<feature type="region of interest" description="Disordered" evidence="1">
    <location>
        <begin position="1"/>
        <end position="40"/>
    </location>
</feature>